<feature type="compositionally biased region" description="Low complexity" evidence="9">
    <location>
        <begin position="949"/>
        <end position="962"/>
    </location>
</feature>
<dbReference type="PANTHER" id="PTHR13923:SF11">
    <property type="entry name" value="SECRETORY 31, ISOFORM D"/>
    <property type="match status" value="1"/>
</dbReference>
<comment type="subcellular location">
    <subcellularLocation>
        <location evidence="1">Endoplasmic reticulum</location>
    </subcellularLocation>
</comment>
<keyword evidence="8" id="KW-0653">Protein transport</keyword>
<dbReference type="InterPro" id="IPR015943">
    <property type="entry name" value="WD40/YVTN_repeat-like_dom_sf"/>
</dbReference>
<feature type="compositionally biased region" description="Polar residues" evidence="9">
    <location>
        <begin position="885"/>
        <end position="895"/>
    </location>
</feature>
<evidence type="ECO:0000256" key="2">
    <source>
        <dbReference type="ARBA" id="ARBA00009358"/>
    </source>
</evidence>
<feature type="region of interest" description="Disordered" evidence="9">
    <location>
        <begin position="866"/>
        <end position="981"/>
    </location>
</feature>
<dbReference type="Proteomes" id="UP001281761">
    <property type="component" value="Unassembled WGS sequence"/>
</dbReference>
<feature type="compositionally biased region" description="Polar residues" evidence="9">
    <location>
        <begin position="1056"/>
        <end position="1067"/>
    </location>
</feature>
<evidence type="ECO:0000256" key="7">
    <source>
        <dbReference type="ARBA" id="ARBA00022892"/>
    </source>
</evidence>
<sequence length="1196" mass="133070">MTLFTKQSVLCSSSLNHKPALVAVVCGDNSSSDTARNVEILNLRGQVVGAFQAESSILDITWSGHNVFPEYQSGLIAVLQSNNAISIWNPASILANEPKDPLSSFDTGSTIVQKIAFNPHNCHLAVMSATDVVVYDLSTSIKTPESFTLSTTTKASSAQYTSLAWNPKISTVLATSTSEGNAIIFDTGKHRREIYNVYSQDENSKIPSSSSVSWNSESSTLLAITSDSPALPVVQVWDLRDPKQPVMSFEHTSPVLAVNWCVADPGYIITSSQDNVCRMFSTHTKSFLGYLPTTLHSIKSIEWTQQNPQFISIRGQSPDSNVSSLSMISIHDIAHALVDETQKNTQAIVELVSEHPPNWMMQRVSIEQTVRGKKIVTPSSGWSVVSGGYGGHLVHSYADTYNATQSVSVVTTKHLTPPTESPVDPELVAALNTENLEEYLDRRADEATEETKVMLKAIKTLNSPNRTKELLHLIGFDMSDVRTDAEEEAFERAEEIRKREEKQRETEAKQRELQEQEQKRKEEEERQRAQKEMEEEMHNDDDEFFSTIAETTTEDSNEKEAPVSKQVEEEAPEEDKFWFSPSQQAVDRFNALSAADKERETAIEAKITVGDLKGAAELCLEKNPAEALVIASYASERVQRKILERVKETLGQSVSFIGLLQRVTEMKIGTVEWKEGCTRKEGSHLGWKKDAAIALTYLTPVEAQKTLGEMAERLERNPDATIKSSTDAVDKMAVPLLYLIAGRIGDAYRQWEVCEPTATLDACRQFRVQLERHLLLIQGSPAVAVSKDSIDLFIKCAFQLVSSGQAQESVSFIDGVLKSIRLTMGSQVRSEHPLSLLLTVRRLLEASFCLDDPAKIDAIVRAFNVHAPPSPKQGSRSAAVVQSKRPATQIPSKTTQPPRQVPQQPLPSNIDRPPHLPNKTHIPPIPSQPPQDNTLRSPHSSLPPPTQPPTILQTPIQQTPPTIKFPSGPKAPRANISIPLEPQEVHMKRIKGNPEPSHQYQQQHVQQIQPQHIQQQHIQQQHIQQHIQPQGMQQPMQFNTPQQQPQSFVQTPQQQSAVSTPQVTSGVPSEKVMEMVNKLDAMIEGSQHQNQQTKQACKTFASMIRQLVPHPQVDQPTFGLIKDFCSKTLTLTKQIANSSALSPDFVALIVDMASKCEQRDYEGALQSHRQIVVKFWDVAQGYAPQLKRMIEDMKKL</sequence>
<dbReference type="InterPro" id="IPR001680">
    <property type="entry name" value="WD40_rpt"/>
</dbReference>
<dbReference type="InterPro" id="IPR036322">
    <property type="entry name" value="WD40_repeat_dom_sf"/>
</dbReference>
<evidence type="ECO:0000256" key="5">
    <source>
        <dbReference type="ARBA" id="ARBA00022737"/>
    </source>
</evidence>
<evidence type="ECO:0000256" key="9">
    <source>
        <dbReference type="SAM" id="MobiDB-lite"/>
    </source>
</evidence>
<dbReference type="EMBL" id="JARBJD010000010">
    <property type="protein sequence ID" value="KAK2962564.1"/>
    <property type="molecule type" value="Genomic_DNA"/>
</dbReference>
<name>A0ABQ9YFL1_9EUKA</name>
<feature type="region of interest" description="Disordered" evidence="9">
    <location>
        <begin position="1028"/>
        <end position="1068"/>
    </location>
</feature>
<keyword evidence="11" id="KW-1185">Reference proteome</keyword>
<keyword evidence="7" id="KW-0931">ER-Golgi transport</keyword>
<feature type="compositionally biased region" description="Polar residues" evidence="9">
    <location>
        <begin position="930"/>
        <end position="940"/>
    </location>
</feature>
<comment type="caution">
    <text evidence="10">The sequence shown here is derived from an EMBL/GenBank/DDBJ whole genome shotgun (WGS) entry which is preliminary data.</text>
</comment>
<feature type="region of interest" description="Disordered" evidence="9">
    <location>
        <begin position="492"/>
        <end position="575"/>
    </location>
</feature>
<evidence type="ECO:0000256" key="8">
    <source>
        <dbReference type="ARBA" id="ARBA00022927"/>
    </source>
</evidence>
<evidence type="ECO:0008006" key="12">
    <source>
        <dbReference type="Google" id="ProtNLM"/>
    </source>
</evidence>
<evidence type="ECO:0000256" key="4">
    <source>
        <dbReference type="ARBA" id="ARBA00022574"/>
    </source>
</evidence>
<dbReference type="SMART" id="SM00320">
    <property type="entry name" value="WD40"/>
    <property type="match status" value="4"/>
</dbReference>
<dbReference type="InterPro" id="IPR040251">
    <property type="entry name" value="SEC31-like"/>
</dbReference>
<evidence type="ECO:0000313" key="10">
    <source>
        <dbReference type="EMBL" id="KAK2962564.1"/>
    </source>
</evidence>
<feature type="compositionally biased region" description="Low complexity" evidence="9">
    <location>
        <begin position="1028"/>
        <end position="1055"/>
    </location>
</feature>
<reference evidence="10 11" key="1">
    <citation type="journal article" date="2022" name="bioRxiv">
        <title>Genomics of Preaxostyla Flagellates Illuminates Evolutionary Transitions and the Path Towards Mitochondrial Loss.</title>
        <authorList>
            <person name="Novak L.V.F."/>
            <person name="Treitli S.C."/>
            <person name="Pyrih J."/>
            <person name="Halakuc P."/>
            <person name="Pipaliya S.V."/>
            <person name="Vacek V."/>
            <person name="Brzon O."/>
            <person name="Soukal P."/>
            <person name="Eme L."/>
            <person name="Dacks J.B."/>
            <person name="Karnkowska A."/>
            <person name="Elias M."/>
            <person name="Hampl V."/>
        </authorList>
    </citation>
    <scope>NUCLEOTIDE SEQUENCE [LARGE SCALE GENOMIC DNA]</scope>
    <source>
        <strain evidence="10">NAU3</strain>
        <tissue evidence="10">Gut</tissue>
    </source>
</reference>
<evidence type="ECO:0000256" key="3">
    <source>
        <dbReference type="ARBA" id="ARBA00022448"/>
    </source>
</evidence>
<feature type="compositionally biased region" description="Basic and acidic residues" evidence="9">
    <location>
        <begin position="492"/>
        <end position="532"/>
    </location>
</feature>
<keyword evidence="3" id="KW-0813">Transport</keyword>
<evidence type="ECO:0000256" key="1">
    <source>
        <dbReference type="ARBA" id="ARBA00004240"/>
    </source>
</evidence>
<dbReference type="Gene3D" id="1.25.40.1030">
    <property type="match status" value="1"/>
</dbReference>
<evidence type="ECO:0000256" key="6">
    <source>
        <dbReference type="ARBA" id="ARBA00022824"/>
    </source>
</evidence>
<keyword evidence="5" id="KW-0677">Repeat</keyword>
<protein>
    <recommendedName>
        <fullName evidence="12">Protein transport protein SEC31</fullName>
    </recommendedName>
</protein>
<evidence type="ECO:0000313" key="11">
    <source>
        <dbReference type="Proteomes" id="UP001281761"/>
    </source>
</evidence>
<keyword evidence="4" id="KW-0853">WD repeat</keyword>
<keyword evidence="6" id="KW-0256">Endoplasmic reticulum</keyword>
<accession>A0ABQ9YFL1</accession>
<dbReference type="PANTHER" id="PTHR13923">
    <property type="entry name" value="SEC31-RELATED PROTEIN"/>
    <property type="match status" value="1"/>
</dbReference>
<feature type="compositionally biased region" description="Acidic residues" evidence="9">
    <location>
        <begin position="533"/>
        <end position="544"/>
    </location>
</feature>
<comment type="similarity">
    <text evidence="2">Belongs to the WD repeat SEC31 family.</text>
</comment>
<proteinExistence type="inferred from homology"/>
<feature type="compositionally biased region" description="Basic and acidic residues" evidence="9">
    <location>
        <begin position="556"/>
        <end position="568"/>
    </location>
</feature>
<dbReference type="Gene3D" id="1.20.940.10">
    <property type="entry name" value="Functional domain of the splicing factor Prp18"/>
    <property type="match status" value="1"/>
</dbReference>
<gene>
    <name evidence="10" type="ORF">BLNAU_2396</name>
</gene>
<dbReference type="Gene3D" id="2.130.10.10">
    <property type="entry name" value="YVTN repeat-like/Quinoprotein amine dehydrogenase"/>
    <property type="match status" value="1"/>
</dbReference>
<feature type="compositionally biased region" description="Low complexity" evidence="9">
    <location>
        <begin position="896"/>
        <end position="907"/>
    </location>
</feature>
<dbReference type="SUPFAM" id="SSF50978">
    <property type="entry name" value="WD40 repeat-like"/>
    <property type="match status" value="1"/>
</dbReference>
<organism evidence="10 11">
    <name type="scientific">Blattamonas nauphoetae</name>
    <dbReference type="NCBI Taxonomy" id="2049346"/>
    <lineage>
        <taxon>Eukaryota</taxon>
        <taxon>Metamonada</taxon>
        <taxon>Preaxostyla</taxon>
        <taxon>Oxymonadida</taxon>
        <taxon>Blattamonas</taxon>
    </lineage>
</organism>